<gene>
    <name evidence="2" type="ORF">P9271_14485</name>
</gene>
<dbReference type="InterPro" id="IPR025143">
    <property type="entry name" value="DUF4083"/>
</dbReference>
<proteinExistence type="predicted"/>
<reference evidence="2 3" key="1">
    <citation type="submission" date="2023-03" db="EMBL/GenBank/DDBJ databases">
        <title>Bacillus Genome Sequencing.</title>
        <authorList>
            <person name="Dunlap C."/>
        </authorList>
    </citation>
    <scope>NUCLEOTIDE SEQUENCE [LARGE SCALE GENOMIC DNA]</scope>
    <source>
        <strain evidence="2 3">NRS-1717</strain>
    </source>
</reference>
<evidence type="ECO:0000313" key="2">
    <source>
        <dbReference type="EMBL" id="MED4402522.1"/>
    </source>
</evidence>
<dbReference type="RefSeq" id="WP_328015452.1">
    <property type="nucleotide sequence ID" value="NZ_JARTFS010000012.1"/>
</dbReference>
<comment type="caution">
    <text evidence="2">The sequence shown here is derived from an EMBL/GenBank/DDBJ whole genome shotgun (WGS) entry which is preliminary data.</text>
</comment>
<organism evidence="2 3">
    <name type="scientific">Metabacillus fastidiosus</name>
    <dbReference type="NCBI Taxonomy" id="1458"/>
    <lineage>
        <taxon>Bacteria</taxon>
        <taxon>Bacillati</taxon>
        <taxon>Bacillota</taxon>
        <taxon>Bacilli</taxon>
        <taxon>Bacillales</taxon>
        <taxon>Bacillaceae</taxon>
        <taxon>Metabacillus</taxon>
    </lineage>
</organism>
<keyword evidence="1" id="KW-0812">Transmembrane</keyword>
<protein>
    <submittedName>
        <fullName evidence="2">DUF4083 family protein</fullName>
    </submittedName>
</protein>
<dbReference type="EMBL" id="JARTFS010000012">
    <property type="protein sequence ID" value="MED4402522.1"/>
    <property type="molecule type" value="Genomic_DNA"/>
</dbReference>
<keyword evidence="3" id="KW-1185">Reference proteome</keyword>
<dbReference type="Pfam" id="PF13314">
    <property type="entry name" value="DUF4083"/>
    <property type="match status" value="1"/>
</dbReference>
<name>A0ABU6NZH5_9BACI</name>
<evidence type="ECO:0000313" key="3">
    <source>
        <dbReference type="Proteomes" id="UP001342826"/>
    </source>
</evidence>
<evidence type="ECO:0000256" key="1">
    <source>
        <dbReference type="SAM" id="Phobius"/>
    </source>
</evidence>
<feature type="transmembrane region" description="Helical" evidence="1">
    <location>
        <begin position="6"/>
        <end position="27"/>
    </location>
</feature>
<dbReference type="Proteomes" id="UP001342826">
    <property type="component" value="Unassembled WGS sequence"/>
</dbReference>
<accession>A0ABU6NZH5</accession>
<keyword evidence="1" id="KW-1133">Transmembrane helix</keyword>
<sequence length="62" mass="7291">MNYGDLFAKIFIFVLLLGIGCVIYYSIRSFIRSFVTKELNKSNNLEQKLDRIIELLEKDKTD</sequence>
<keyword evidence="1" id="KW-0472">Membrane</keyword>